<evidence type="ECO:0000259" key="2">
    <source>
        <dbReference type="Pfam" id="PF01425"/>
    </source>
</evidence>
<proteinExistence type="predicted"/>
<dbReference type="Gene3D" id="3.90.1300.10">
    <property type="entry name" value="Amidase signature (AS) domain"/>
    <property type="match status" value="1"/>
</dbReference>
<dbReference type="PANTHER" id="PTHR46310:SF7">
    <property type="entry name" value="AMIDASE 1"/>
    <property type="match status" value="1"/>
</dbReference>
<organism evidence="3 4">
    <name type="scientific">Phytoactinopolyspora halotolerans</name>
    <dbReference type="NCBI Taxonomy" id="1981512"/>
    <lineage>
        <taxon>Bacteria</taxon>
        <taxon>Bacillati</taxon>
        <taxon>Actinomycetota</taxon>
        <taxon>Actinomycetes</taxon>
        <taxon>Jiangellales</taxon>
        <taxon>Jiangellaceae</taxon>
        <taxon>Phytoactinopolyspora</taxon>
    </lineage>
</organism>
<dbReference type="InterPro" id="IPR020556">
    <property type="entry name" value="Amidase_CS"/>
</dbReference>
<dbReference type="PROSITE" id="PS00571">
    <property type="entry name" value="AMIDASES"/>
    <property type="match status" value="1"/>
</dbReference>
<dbReference type="SUPFAM" id="SSF75304">
    <property type="entry name" value="Amidase signature (AS) enzymes"/>
    <property type="match status" value="1"/>
</dbReference>
<dbReference type="PANTHER" id="PTHR46310">
    <property type="entry name" value="AMIDASE 1"/>
    <property type="match status" value="1"/>
</dbReference>
<reference evidence="3 4" key="1">
    <citation type="submission" date="2020-02" db="EMBL/GenBank/DDBJ databases">
        <authorList>
            <person name="Li X.-J."/>
            <person name="Han X.-M."/>
        </authorList>
    </citation>
    <scope>NUCLEOTIDE SEQUENCE [LARGE SCALE GENOMIC DNA]</scope>
    <source>
        <strain evidence="3 4">CCTCC AB 2017055</strain>
    </source>
</reference>
<feature type="domain" description="Amidase" evidence="2">
    <location>
        <begin position="8"/>
        <end position="188"/>
    </location>
</feature>
<evidence type="ECO:0000256" key="1">
    <source>
        <dbReference type="SAM" id="MobiDB-lite"/>
    </source>
</evidence>
<dbReference type="Pfam" id="PF01425">
    <property type="entry name" value="Amidase"/>
    <property type="match status" value="1"/>
</dbReference>
<evidence type="ECO:0000313" key="4">
    <source>
        <dbReference type="Proteomes" id="UP000475214"/>
    </source>
</evidence>
<dbReference type="AlphaFoldDB" id="A0A6L9SGT1"/>
<dbReference type="InterPro" id="IPR036928">
    <property type="entry name" value="AS_sf"/>
</dbReference>
<gene>
    <name evidence="3" type="ORF">G1H10_30290</name>
</gene>
<keyword evidence="4" id="KW-1185">Reference proteome</keyword>
<dbReference type="Proteomes" id="UP000475214">
    <property type="component" value="Unassembled WGS sequence"/>
</dbReference>
<comment type="caution">
    <text evidence="3">The sequence shown here is derived from an EMBL/GenBank/DDBJ whole genome shotgun (WGS) entry which is preliminary data.</text>
</comment>
<dbReference type="InterPro" id="IPR023631">
    <property type="entry name" value="Amidase_dom"/>
</dbReference>
<protein>
    <recommendedName>
        <fullName evidence="2">Amidase domain-containing protein</fullName>
    </recommendedName>
</protein>
<sequence>MESDQDGAVWRVKPSDAPLIPGRPGGPLSGRRVAVKDLFAVAGQRIGAGNPYWLTSAPVEDTHAAAVAALLNAGADVAGIAQTDELAFSLAGANLHYGTPRNPAAPGRATGGSSSGPAAAVAAGAADIGLGTDTGGSIRVPSSYCGLYGLRPTHGAVDRTGLIPLAPSFDTVGMMTRTPADLLDAADVLLPPAGPGGTVRDYLIAPSLMDLATTETRHAVHHAVRALARRADGSVHLIDLPEEILEVWFGAFRTVQTAEAWREHAEFVGAHAGLLEPAIEARFRSGAAVTRAAEDDARAVLADARDRLHALLVPGAVLALPATSSPAPPVGADAAMIDAIRAATLRLTCLAGAGGLPALTIPTAQANGLPVGLCLVAGSDADRSLLSLLEVP</sequence>
<accession>A0A6L9SGT1</accession>
<evidence type="ECO:0000313" key="3">
    <source>
        <dbReference type="EMBL" id="NEE04466.1"/>
    </source>
</evidence>
<feature type="region of interest" description="Disordered" evidence="1">
    <location>
        <begin position="1"/>
        <end position="28"/>
    </location>
</feature>
<dbReference type="EMBL" id="JAAGOA010000034">
    <property type="protein sequence ID" value="NEE04466.1"/>
    <property type="molecule type" value="Genomic_DNA"/>
</dbReference>
<name>A0A6L9SGT1_9ACTN</name>